<evidence type="ECO:0000259" key="9">
    <source>
        <dbReference type="Pfam" id="PF22692"/>
    </source>
</evidence>
<evidence type="ECO:0000256" key="6">
    <source>
        <dbReference type="RuleBase" id="RU362116"/>
    </source>
</evidence>
<dbReference type="InterPro" id="IPR053967">
    <property type="entry name" value="LlgE_F_G-like_D1"/>
</dbReference>
<dbReference type="PANTHER" id="PTHR30435">
    <property type="entry name" value="FLAGELLAR PROTEIN"/>
    <property type="match status" value="1"/>
</dbReference>
<name>A0A401JA43_9PROT</name>
<dbReference type="PANTHER" id="PTHR30435:SF18">
    <property type="entry name" value="FLAGELLAR BASAL-BODY ROD PROTEIN FLGF"/>
    <property type="match status" value="1"/>
</dbReference>
<evidence type="ECO:0000259" key="8">
    <source>
        <dbReference type="Pfam" id="PF06429"/>
    </source>
</evidence>
<evidence type="ECO:0000256" key="3">
    <source>
        <dbReference type="ARBA" id="ARBA00023143"/>
    </source>
</evidence>
<evidence type="ECO:0000259" key="7">
    <source>
        <dbReference type="Pfam" id="PF00460"/>
    </source>
</evidence>
<dbReference type="SUPFAM" id="SSF117143">
    <property type="entry name" value="Flagellar hook protein flgE"/>
    <property type="match status" value="1"/>
</dbReference>
<comment type="subunit">
    <text evidence="4 6">The basal body constitutes a major portion of the flagellar organelle and consists of five rings (E,L,P,S, and M) mounted on a central rod. The rod consists of about 26 subunits of FlgG in the distal portion, and FlgB, FlgC and FlgF are thought to build up the proximal portion of the rod with about 6 subunits each.</text>
</comment>
<dbReference type="GO" id="GO:0030694">
    <property type="term" value="C:bacterial-type flagellum basal body, rod"/>
    <property type="evidence" value="ECO:0007669"/>
    <property type="project" value="UniProtKB-UniRule"/>
</dbReference>
<accession>A0A401JA43</accession>
<comment type="similarity">
    <text evidence="2 6">Belongs to the flagella basal body rod proteins family.</text>
</comment>
<reference evidence="10 11" key="1">
    <citation type="journal article" date="2019" name="Front. Microbiol.">
        <title>Genomes of Neutrophilic Sulfur-Oxidizing Chemolithoautotrophs Representing 9 Proteobacterial Species From 8 Genera.</title>
        <authorList>
            <person name="Watanabe T."/>
            <person name="Kojima H."/>
            <person name="Umezawa K."/>
            <person name="Hori C."/>
            <person name="Takasuka T.E."/>
            <person name="Kato Y."/>
            <person name="Fukui M."/>
        </authorList>
    </citation>
    <scope>NUCLEOTIDE SEQUENCE [LARGE SCALE GENOMIC DNA]</scope>
    <source>
        <strain evidence="10 11">TTN</strain>
    </source>
</reference>
<comment type="caution">
    <text evidence="10">The sequence shown here is derived from an EMBL/GenBank/DDBJ whole genome shotgun (WGS) entry which is preliminary data.</text>
</comment>
<dbReference type="NCBIfam" id="TIGR02490">
    <property type="entry name" value="flgF"/>
    <property type="match status" value="1"/>
</dbReference>
<keyword evidence="11" id="KW-1185">Reference proteome</keyword>
<dbReference type="InterPro" id="IPR037925">
    <property type="entry name" value="FlgE/F/G-like"/>
</dbReference>
<dbReference type="InterPro" id="IPR010930">
    <property type="entry name" value="Flg_bb/hook_C_dom"/>
</dbReference>
<dbReference type="NCBIfam" id="TIGR03506">
    <property type="entry name" value="FlgEFG_subfam"/>
    <property type="match status" value="1"/>
</dbReference>
<dbReference type="InterPro" id="IPR012836">
    <property type="entry name" value="FlgF"/>
</dbReference>
<evidence type="ECO:0000313" key="11">
    <source>
        <dbReference type="Proteomes" id="UP000286806"/>
    </source>
</evidence>
<evidence type="ECO:0000256" key="4">
    <source>
        <dbReference type="ARBA" id="ARBA00038560"/>
    </source>
</evidence>
<feature type="domain" description="Flagellar basal body rod protein N-terminal" evidence="7">
    <location>
        <begin position="5"/>
        <end position="35"/>
    </location>
</feature>
<sequence length="247" mass="25804">MDRLIYTAMTGAKHILEQQATTTNNLANATTTGFRAQLDSFRAVPVVSSEGLPTRAFVVDSTVGSDFTPGAIQQTGRELDVAVQGKGWIAVESENGAEAYTRNGSLKLSENGVLQTQSGLNVMGDGGPISIPPDVTIAIAKDGTVSAIPKTGSPSAVNVLGRIKLVDPPDASLVRGDDGYFRTKDGSPAESDPNVALIGGALEGSNVNVVEAMVNMISLGRQFEMQMKLLQNAENNANKASQLLSLS</sequence>
<dbReference type="GO" id="GO:0071978">
    <property type="term" value="P:bacterial-type flagellum-dependent swarming motility"/>
    <property type="evidence" value="ECO:0007669"/>
    <property type="project" value="TreeGrafter"/>
</dbReference>
<feature type="domain" description="Flagellar basal-body/hook protein C-terminal" evidence="8">
    <location>
        <begin position="200"/>
        <end position="243"/>
    </location>
</feature>
<dbReference type="Pfam" id="PF22692">
    <property type="entry name" value="LlgE_F_G_D1"/>
    <property type="match status" value="1"/>
</dbReference>
<dbReference type="AlphaFoldDB" id="A0A401JA43"/>
<evidence type="ECO:0000256" key="5">
    <source>
        <dbReference type="ARBA" id="ARBA00040228"/>
    </source>
</evidence>
<comment type="subcellular location">
    <subcellularLocation>
        <location evidence="1 6">Bacterial flagellum basal body</location>
    </subcellularLocation>
</comment>
<evidence type="ECO:0000313" key="10">
    <source>
        <dbReference type="EMBL" id="GBL44440.1"/>
    </source>
</evidence>
<dbReference type="Pfam" id="PF06429">
    <property type="entry name" value="Flg_bbr_C"/>
    <property type="match status" value="1"/>
</dbReference>
<dbReference type="Proteomes" id="UP000286806">
    <property type="component" value="Unassembled WGS sequence"/>
</dbReference>
<organism evidence="10 11">
    <name type="scientific">Sulfuriferula multivorans</name>
    <dbReference type="NCBI Taxonomy" id="1559896"/>
    <lineage>
        <taxon>Bacteria</taxon>
        <taxon>Pseudomonadati</taxon>
        <taxon>Pseudomonadota</taxon>
        <taxon>Betaproteobacteria</taxon>
        <taxon>Nitrosomonadales</taxon>
        <taxon>Sulfuricellaceae</taxon>
        <taxon>Sulfuriferula</taxon>
    </lineage>
</organism>
<dbReference type="OrthoDB" id="9804559at2"/>
<proteinExistence type="inferred from homology"/>
<gene>
    <name evidence="10" type="ORF">SFMTTN_0236</name>
</gene>
<dbReference type="RefSeq" id="WP_124703295.1">
    <property type="nucleotide sequence ID" value="NZ_BGOW01000002.1"/>
</dbReference>
<keyword evidence="10" id="KW-0969">Cilium</keyword>
<dbReference type="InterPro" id="IPR001444">
    <property type="entry name" value="Flag_bb_rod_N"/>
</dbReference>
<dbReference type="NCBIfam" id="NF009280">
    <property type="entry name" value="PRK12640.1"/>
    <property type="match status" value="1"/>
</dbReference>
<dbReference type="EMBL" id="BGOW01000002">
    <property type="protein sequence ID" value="GBL44440.1"/>
    <property type="molecule type" value="Genomic_DNA"/>
</dbReference>
<dbReference type="Pfam" id="PF00460">
    <property type="entry name" value="Flg_bb_rod"/>
    <property type="match status" value="1"/>
</dbReference>
<evidence type="ECO:0000256" key="1">
    <source>
        <dbReference type="ARBA" id="ARBA00004117"/>
    </source>
</evidence>
<keyword evidence="10" id="KW-0966">Cell projection</keyword>
<evidence type="ECO:0000256" key="2">
    <source>
        <dbReference type="ARBA" id="ARBA00009677"/>
    </source>
</evidence>
<feature type="domain" description="Flagellar hook protein FlgE/F/G-like D1" evidence="9">
    <location>
        <begin position="82"/>
        <end position="147"/>
    </location>
</feature>
<dbReference type="InterPro" id="IPR020013">
    <property type="entry name" value="Flagellar_FlgE/F/G"/>
</dbReference>
<protein>
    <recommendedName>
        <fullName evidence="5 6">Flagellar basal-body rod protein FlgF</fullName>
    </recommendedName>
</protein>
<keyword evidence="3 6" id="KW-0975">Bacterial flagellum</keyword>
<keyword evidence="10" id="KW-0282">Flagellum</keyword>